<dbReference type="Pfam" id="PF13646">
    <property type="entry name" value="HEAT_2"/>
    <property type="match status" value="1"/>
</dbReference>
<dbReference type="InterPro" id="IPR011989">
    <property type="entry name" value="ARM-like"/>
</dbReference>
<sequence length="172" mass="18948">MVVRALVDLFKHEDSGVRYSAAHAVGNQSTLSETTMRALMDLLKDESSIVRSSAVHAIGSESTLMDKVLDASGLLIQSKSHPDKQASVAHHLHYIEPLYMSLLRRGFAEQFSLYSGDNLLTINQSSGLRTAALEKEDLLQEWVLNGRLGLKGINGYNLWGPLGRRDSDQLAL</sequence>
<name>A0A9P9G170_FUSRE</name>
<evidence type="ECO:0000313" key="2">
    <source>
        <dbReference type="Proteomes" id="UP000720189"/>
    </source>
</evidence>
<dbReference type="Gene3D" id="1.25.10.10">
    <property type="entry name" value="Leucine-rich Repeat Variant"/>
    <property type="match status" value="1"/>
</dbReference>
<keyword evidence="2" id="KW-1185">Reference proteome</keyword>
<comment type="caution">
    <text evidence="1">The sequence shown here is derived from an EMBL/GenBank/DDBJ whole genome shotgun (WGS) entry which is preliminary data.</text>
</comment>
<dbReference type="AlphaFoldDB" id="A0A9P9G170"/>
<organism evidence="1 2">
    <name type="scientific">Fusarium redolens</name>
    <dbReference type="NCBI Taxonomy" id="48865"/>
    <lineage>
        <taxon>Eukaryota</taxon>
        <taxon>Fungi</taxon>
        <taxon>Dikarya</taxon>
        <taxon>Ascomycota</taxon>
        <taxon>Pezizomycotina</taxon>
        <taxon>Sordariomycetes</taxon>
        <taxon>Hypocreomycetidae</taxon>
        <taxon>Hypocreales</taxon>
        <taxon>Nectriaceae</taxon>
        <taxon>Fusarium</taxon>
        <taxon>Fusarium redolens species complex</taxon>
    </lineage>
</organism>
<dbReference type="InterPro" id="IPR016024">
    <property type="entry name" value="ARM-type_fold"/>
</dbReference>
<gene>
    <name evidence="1" type="ORF">BKA55DRAFT_696262</name>
</gene>
<protein>
    <submittedName>
        <fullName evidence="1">Uncharacterized protein</fullName>
    </submittedName>
</protein>
<dbReference type="RefSeq" id="XP_046043464.1">
    <property type="nucleotide sequence ID" value="XM_046200244.1"/>
</dbReference>
<dbReference type="OrthoDB" id="4848999at2759"/>
<dbReference type="GeneID" id="70230198"/>
<proteinExistence type="predicted"/>
<evidence type="ECO:0000313" key="1">
    <source>
        <dbReference type="EMBL" id="KAH7231355.1"/>
    </source>
</evidence>
<dbReference type="SUPFAM" id="SSF48371">
    <property type="entry name" value="ARM repeat"/>
    <property type="match status" value="1"/>
</dbReference>
<reference evidence="1" key="1">
    <citation type="journal article" date="2021" name="Nat. Commun.">
        <title>Genetic determinants of endophytism in the Arabidopsis root mycobiome.</title>
        <authorList>
            <person name="Mesny F."/>
            <person name="Miyauchi S."/>
            <person name="Thiergart T."/>
            <person name="Pickel B."/>
            <person name="Atanasova L."/>
            <person name="Karlsson M."/>
            <person name="Huettel B."/>
            <person name="Barry K.W."/>
            <person name="Haridas S."/>
            <person name="Chen C."/>
            <person name="Bauer D."/>
            <person name="Andreopoulos W."/>
            <person name="Pangilinan J."/>
            <person name="LaButti K."/>
            <person name="Riley R."/>
            <person name="Lipzen A."/>
            <person name="Clum A."/>
            <person name="Drula E."/>
            <person name="Henrissat B."/>
            <person name="Kohler A."/>
            <person name="Grigoriev I.V."/>
            <person name="Martin F.M."/>
            <person name="Hacquard S."/>
        </authorList>
    </citation>
    <scope>NUCLEOTIDE SEQUENCE</scope>
    <source>
        <strain evidence="1">MPI-CAGE-AT-0023</strain>
    </source>
</reference>
<dbReference type="Proteomes" id="UP000720189">
    <property type="component" value="Unassembled WGS sequence"/>
</dbReference>
<accession>A0A9P9G170</accession>
<dbReference type="EMBL" id="JAGMUX010000021">
    <property type="protein sequence ID" value="KAH7231355.1"/>
    <property type="molecule type" value="Genomic_DNA"/>
</dbReference>